<dbReference type="GO" id="GO:0003676">
    <property type="term" value="F:nucleic acid binding"/>
    <property type="evidence" value="ECO:0007669"/>
    <property type="project" value="InterPro"/>
</dbReference>
<dbReference type="InterPro" id="IPR011856">
    <property type="entry name" value="tRNA_endonuc-like_dom_sf"/>
</dbReference>
<organism evidence="3 4">
    <name type="scientific">Candidatus Nitrobium versatile</name>
    <dbReference type="NCBI Taxonomy" id="2884831"/>
    <lineage>
        <taxon>Bacteria</taxon>
        <taxon>Pseudomonadati</taxon>
        <taxon>Nitrospirota</taxon>
        <taxon>Nitrospiria</taxon>
        <taxon>Nitrospirales</taxon>
        <taxon>Nitrospiraceae</taxon>
        <taxon>Candidatus Nitrobium</taxon>
    </lineage>
</organism>
<accession>A0A953M150</accession>
<dbReference type="Pfam" id="PF23400">
    <property type="entry name" value="CARF_Card1"/>
    <property type="match status" value="1"/>
</dbReference>
<dbReference type="EMBL" id="JAIOIV010000063">
    <property type="protein sequence ID" value="MBZ0156075.1"/>
    <property type="molecule type" value="Genomic_DNA"/>
</dbReference>
<name>A0A953M150_9BACT</name>
<evidence type="ECO:0000259" key="1">
    <source>
        <dbReference type="Pfam" id="PF09002"/>
    </source>
</evidence>
<protein>
    <submittedName>
        <fullName evidence="3">DUF1887 family protein</fullName>
    </submittedName>
</protein>
<reference evidence="3" key="2">
    <citation type="submission" date="2021-08" db="EMBL/GenBank/DDBJ databases">
        <authorList>
            <person name="Dalcin Martins P."/>
        </authorList>
    </citation>
    <scope>NUCLEOTIDE SEQUENCE</scope>
    <source>
        <strain evidence="3">MAG_39</strain>
    </source>
</reference>
<dbReference type="InterPro" id="IPR011335">
    <property type="entry name" value="Restrct_endonuc-II-like"/>
</dbReference>
<feature type="domain" description="Card1 CARF" evidence="2">
    <location>
        <begin position="4"/>
        <end position="149"/>
    </location>
</feature>
<dbReference type="AlphaFoldDB" id="A0A953M150"/>
<gene>
    <name evidence="3" type="ORF">K8I29_07645</name>
</gene>
<dbReference type="InterPro" id="IPR015093">
    <property type="entry name" value="Card1_endonucl_dom"/>
</dbReference>
<comment type="caution">
    <text evidence="3">The sequence shown here is derived from an EMBL/GenBank/DDBJ whole genome shotgun (WGS) entry which is preliminary data.</text>
</comment>
<dbReference type="Gene3D" id="3.40.1350.10">
    <property type="match status" value="1"/>
</dbReference>
<feature type="domain" description="Card1 endonuclease" evidence="1">
    <location>
        <begin position="247"/>
        <end position="371"/>
    </location>
</feature>
<sequence length="387" mass="44142">MSHIHVCLVSEQTIPNILSTDFFKPDELLFITTVKMEALKKTDHILQALAHIGQGFNGRSQKVVVQEDSLLDCKRKLDDWISGREGAEFTVNLTGGTKIMSIAVYEYFKDYGSRMIYIPVGKNGFLAPFPKRASKEFTQLPLRLSVSDYLAAYGLKVINQKKLAANHSEAVQRQGLSEWIVRNYEQIKPLLERLSEKLRKYRDERKGYHLETTYVPQNDKEQELFNRLGFLFKGSGYAKQLSQSEIMYLTGGWLEEFCYNEIAQFKGKGIDDVVIGIIPESHGRNNEFDVMFTKDNALYTVECKSLDQNDDKRAEALYKIAALQKDFGLRIESFFVSTSPHILRDGQIKPSIAARAEQFKTTVIPPHDVVHFAQKVAERLNIGRGND</sequence>
<evidence type="ECO:0000313" key="3">
    <source>
        <dbReference type="EMBL" id="MBZ0156075.1"/>
    </source>
</evidence>
<reference evidence="3" key="1">
    <citation type="journal article" date="2021" name="bioRxiv">
        <title>Unraveling nitrogen, sulfur and carbon metabolic pathways and microbial community transcriptional responses to substrate deprivation and toxicity stresses in a bioreactor mimicking anoxic brackish coastal sediment conditions.</title>
        <authorList>
            <person name="Martins P.D."/>
            <person name="Echeveste M.J."/>
            <person name="Arshad A."/>
            <person name="Kurth J."/>
            <person name="Ouboter H."/>
            <person name="Jetten M.S.M."/>
            <person name="Welte C.U."/>
        </authorList>
    </citation>
    <scope>NUCLEOTIDE SEQUENCE</scope>
    <source>
        <strain evidence="3">MAG_39</strain>
    </source>
</reference>
<dbReference type="InterPro" id="IPR056339">
    <property type="entry name" value="CARF_Card1"/>
</dbReference>
<dbReference type="SUPFAM" id="SSF52980">
    <property type="entry name" value="Restriction endonuclease-like"/>
    <property type="match status" value="1"/>
</dbReference>
<dbReference type="Proteomes" id="UP000705867">
    <property type="component" value="Unassembled WGS sequence"/>
</dbReference>
<evidence type="ECO:0000259" key="2">
    <source>
        <dbReference type="Pfam" id="PF23400"/>
    </source>
</evidence>
<proteinExistence type="predicted"/>
<dbReference type="Pfam" id="PF09002">
    <property type="entry name" value="Card1_endonuc"/>
    <property type="match status" value="1"/>
</dbReference>
<dbReference type="Gene3D" id="3.40.50.10770">
    <property type="entry name" value="Hypothetical protein VC1899 like domain (Restriction endonuclease-like)"/>
    <property type="match status" value="1"/>
</dbReference>
<evidence type="ECO:0000313" key="4">
    <source>
        <dbReference type="Proteomes" id="UP000705867"/>
    </source>
</evidence>